<protein>
    <submittedName>
        <fullName evidence="1">26015_t:CDS:1</fullName>
    </submittedName>
</protein>
<reference evidence="1 2" key="1">
    <citation type="submission" date="2021-06" db="EMBL/GenBank/DDBJ databases">
        <authorList>
            <person name="Kallberg Y."/>
            <person name="Tangrot J."/>
            <person name="Rosling A."/>
        </authorList>
    </citation>
    <scope>NUCLEOTIDE SEQUENCE [LARGE SCALE GENOMIC DNA]</scope>
    <source>
        <strain evidence="1 2">120-4 pot B 10/14</strain>
    </source>
</reference>
<evidence type="ECO:0000313" key="1">
    <source>
        <dbReference type="EMBL" id="CAG8816766.1"/>
    </source>
</evidence>
<feature type="non-terminal residue" evidence="1">
    <location>
        <position position="1"/>
    </location>
</feature>
<dbReference type="Proteomes" id="UP000789901">
    <property type="component" value="Unassembled WGS sequence"/>
</dbReference>
<dbReference type="EMBL" id="CAJVQB010031334">
    <property type="protein sequence ID" value="CAG8816766.1"/>
    <property type="molecule type" value="Genomic_DNA"/>
</dbReference>
<comment type="caution">
    <text evidence="1">The sequence shown here is derived from an EMBL/GenBank/DDBJ whole genome shotgun (WGS) entry which is preliminary data.</text>
</comment>
<evidence type="ECO:0000313" key="2">
    <source>
        <dbReference type="Proteomes" id="UP000789901"/>
    </source>
</evidence>
<accession>A0ABN7W4S0</accession>
<name>A0ABN7W4S0_GIGMA</name>
<organism evidence="1 2">
    <name type="scientific">Gigaspora margarita</name>
    <dbReference type="NCBI Taxonomy" id="4874"/>
    <lineage>
        <taxon>Eukaryota</taxon>
        <taxon>Fungi</taxon>
        <taxon>Fungi incertae sedis</taxon>
        <taxon>Mucoromycota</taxon>
        <taxon>Glomeromycotina</taxon>
        <taxon>Glomeromycetes</taxon>
        <taxon>Diversisporales</taxon>
        <taxon>Gigasporaceae</taxon>
        <taxon>Gigaspora</taxon>
    </lineage>
</organism>
<proteinExistence type="predicted"/>
<gene>
    <name evidence="1" type="ORF">GMARGA_LOCUS26632</name>
</gene>
<sequence>LSLLGGAPSKYFNDAVGSTTKMGIHVVVSGNKYHDNVCNYSPA</sequence>
<keyword evidence="2" id="KW-1185">Reference proteome</keyword>